<accession>A0A813LYX7</accession>
<comment type="caution">
    <text evidence="1">The sequence shown here is derived from an EMBL/GenBank/DDBJ whole genome shotgun (WGS) entry which is preliminary data.</text>
</comment>
<dbReference type="EMBL" id="CAJNNW010037011">
    <property type="protein sequence ID" value="CAE8738833.1"/>
    <property type="molecule type" value="Genomic_DNA"/>
</dbReference>
<organism evidence="1 2">
    <name type="scientific">Polarella glacialis</name>
    <name type="common">Dinoflagellate</name>
    <dbReference type="NCBI Taxonomy" id="89957"/>
    <lineage>
        <taxon>Eukaryota</taxon>
        <taxon>Sar</taxon>
        <taxon>Alveolata</taxon>
        <taxon>Dinophyceae</taxon>
        <taxon>Suessiales</taxon>
        <taxon>Suessiaceae</taxon>
        <taxon>Polarella</taxon>
    </lineage>
</organism>
<evidence type="ECO:0000313" key="2">
    <source>
        <dbReference type="Proteomes" id="UP000626109"/>
    </source>
</evidence>
<gene>
    <name evidence="1" type="ORF">PGLA2088_LOCUS49361</name>
</gene>
<name>A0A813LYX7_POLGL</name>
<protein>
    <submittedName>
        <fullName evidence="1">Uncharacterized protein</fullName>
    </submittedName>
</protein>
<sequence length="117" mass="12787">MSTWSTGLCSCCAKPGGFCLCCRSHLCPCTVVGDINEHVNGFGGFWAACLCCPFSPCFLCADAPQVAEWDGKSESGLKAFCCTAFPLTSCCYIMQVYRQCQIQQEQGTQRPVQEVMR</sequence>
<dbReference type="Proteomes" id="UP000626109">
    <property type="component" value="Unassembled WGS sequence"/>
</dbReference>
<dbReference type="AlphaFoldDB" id="A0A813LYX7"/>
<evidence type="ECO:0000313" key="1">
    <source>
        <dbReference type="EMBL" id="CAE8738833.1"/>
    </source>
</evidence>
<proteinExistence type="predicted"/>
<reference evidence="1" key="1">
    <citation type="submission" date="2021-02" db="EMBL/GenBank/DDBJ databases">
        <authorList>
            <person name="Dougan E. K."/>
            <person name="Rhodes N."/>
            <person name="Thang M."/>
            <person name="Chan C."/>
        </authorList>
    </citation>
    <scope>NUCLEOTIDE SEQUENCE</scope>
</reference>